<protein>
    <submittedName>
        <fullName evidence="3">Uncharacterized protein</fullName>
    </submittedName>
</protein>
<evidence type="ECO:0000313" key="4">
    <source>
        <dbReference type="Proteomes" id="UP000654370"/>
    </source>
</evidence>
<keyword evidence="2" id="KW-0472">Membrane</keyword>
<accession>A0A8H7PLF8</accession>
<keyword evidence="4" id="KW-1185">Reference proteome</keyword>
<evidence type="ECO:0000256" key="2">
    <source>
        <dbReference type="SAM" id="Phobius"/>
    </source>
</evidence>
<dbReference type="EMBL" id="JAEPQZ010000010">
    <property type="protein sequence ID" value="KAG2176217.1"/>
    <property type="molecule type" value="Genomic_DNA"/>
</dbReference>
<gene>
    <name evidence="3" type="ORF">INT43_005451</name>
</gene>
<feature type="transmembrane region" description="Helical" evidence="2">
    <location>
        <begin position="96"/>
        <end position="116"/>
    </location>
</feature>
<comment type="caution">
    <text evidence="3">The sequence shown here is derived from an EMBL/GenBank/DDBJ whole genome shotgun (WGS) entry which is preliminary data.</text>
</comment>
<keyword evidence="2" id="KW-1133">Transmembrane helix</keyword>
<proteinExistence type="predicted"/>
<sequence>MRRSTSRDDYDSIALDVDDPNGMRKLSGDNLSRRLSYSSAANSTGAKLKRRSQLYRKASDPPNLKGEKRRGRRRLRDTGFADMWLPTLTNLNIKDLFGITLALCGITLLILCLVGAKYNSVRNIYFARIYPRDGTPGEARFGIRGYCLTESISPPQCQPSTDFVYVPWDLTTSQYLNTTFPAWFNDAATPDQDTDPLAAPTPPHDVNLTASLSISSGCAIVAVLCQLARSVKGLHYRDMYYTRAFIMAFATVHALLSMALSLLVYINGCQELEAVYPHIQTRKGPCLAMIGTAFGSFLVATILFFQNFLSPAGEGQYY</sequence>
<evidence type="ECO:0000313" key="3">
    <source>
        <dbReference type="EMBL" id="KAG2176217.1"/>
    </source>
</evidence>
<dbReference type="OrthoDB" id="2398617at2759"/>
<feature type="region of interest" description="Disordered" evidence="1">
    <location>
        <begin position="52"/>
        <end position="72"/>
    </location>
</feature>
<feature type="transmembrane region" description="Helical" evidence="2">
    <location>
        <begin position="240"/>
        <end position="267"/>
    </location>
</feature>
<dbReference type="Proteomes" id="UP000654370">
    <property type="component" value="Unassembled WGS sequence"/>
</dbReference>
<evidence type="ECO:0000256" key="1">
    <source>
        <dbReference type="SAM" id="MobiDB-lite"/>
    </source>
</evidence>
<keyword evidence="2" id="KW-0812">Transmembrane</keyword>
<dbReference type="AlphaFoldDB" id="A0A8H7PLF8"/>
<organism evidence="3 4">
    <name type="scientific">Mortierella isabellina</name>
    <name type="common">Filamentous fungus</name>
    <name type="synonym">Umbelopsis isabellina</name>
    <dbReference type="NCBI Taxonomy" id="91625"/>
    <lineage>
        <taxon>Eukaryota</taxon>
        <taxon>Fungi</taxon>
        <taxon>Fungi incertae sedis</taxon>
        <taxon>Mucoromycota</taxon>
        <taxon>Mucoromycotina</taxon>
        <taxon>Umbelopsidomycetes</taxon>
        <taxon>Umbelopsidales</taxon>
        <taxon>Umbelopsidaceae</taxon>
        <taxon>Umbelopsis</taxon>
    </lineage>
</organism>
<feature type="transmembrane region" description="Helical" evidence="2">
    <location>
        <begin position="287"/>
        <end position="309"/>
    </location>
</feature>
<name>A0A8H7PLF8_MORIS</name>
<reference evidence="3" key="1">
    <citation type="submission" date="2020-12" db="EMBL/GenBank/DDBJ databases">
        <title>Metabolic potential, ecology and presence of endohyphal bacteria is reflected in genomic diversity of Mucoromycotina.</title>
        <authorList>
            <person name="Muszewska A."/>
            <person name="Okrasinska A."/>
            <person name="Steczkiewicz K."/>
            <person name="Drgas O."/>
            <person name="Orlowska M."/>
            <person name="Perlinska-Lenart U."/>
            <person name="Aleksandrzak-Piekarczyk T."/>
            <person name="Szatraj K."/>
            <person name="Zielenkiewicz U."/>
            <person name="Pilsyk S."/>
            <person name="Malc E."/>
            <person name="Mieczkowski P."/>
            <person name="Kruszewska J.S."/>
            <person name="Biernat P."/>
            <person name="Pawlowska J."/>
        </authorList>
    </citation>
    <scope>NUCLEOTIDE SEQUENCE</scope>
    <source>
        <strain evidence="3">WA0000067209</strain>
    </source>
</reference>